<dbReference type="GO" id="GO:0005524">
    <property type="term" value="F:ATP binding"/>
    <property type="evidence" value="ECO:0007669"/>
    <property type="project" value="InterPro"/>
</dbReference>
<dbReference type="PANTHER" id="PTHR14074:SF16">
    <property type="entry name" value="ANTIVIRAL INNATE IMMUNE RESPONSE RECEPTOR RIG-I"/>
    <property type="match status" value="1"/>
</dbReference>
<evidence type="ECO:0000313" key="3">
    <source>
        <dbReference type="Proteomes" id="UP001144157"/>
    </source>
</evidence>
<dbReference type="InterPro" id="IPR014001">
    <property type="entry name" value="Helicase_ATP-bd"/>
</dbReference>
<dbReference type="Proteomes" id="UP001144157">
    <property type="component" value="Unassembled WGS sequence"/>
</dbReference>
<dbReference type="InterPro" id="IPR011545">
    <property type="entry name" value="DEAD/DEAH_box_helicase_dom"/>
</dbReference>
<dbReference type="EMBL" id="BRPE01000005">
    <property type="protein sequence ID" value="GLA84413.1"/>
    <property type="molecule type" value="Genomic_DNA"/>
</dbReference>
<proteinExistence type="predicted"/>
<evidence type="ECO:0000313" key="2">
    <source>
        <dbReference type="EMBL" id="GLA84413.1"/>
    </source>
</evidence>
<comment type="caution">
    <text evidence="2">The sequence shown here is derived from an EMBL/GenBank/DDBJ whole genome shotgun (WGS) entry which is preliminary data.</text>
</comment>
<dbReference type="InterPro" id="IPR027417">
    <property type="entry name" value="P-loop_NTPase"/>
</dbReference>
<dbReference type="GO" id="GO:0003676">
    <property type="term" value="F:nucleic acid binding"/>
    <property type="evidence" value="ECO:0007669"/>
    <property type="project" value="InterPro"/>
</dbReference>
<protein>
    <submittedName>
        <fullName evidence="2">Dicer-like protein 2-1</fullName>
    </submittedName>
</protein>
<dbReference type="InterPro" id="IPR051363">
    <property type="entry name" value="RLR_Helicase"/>
</dbReference>
<feature type="domain" description="Helicase ATP-binding" evidence="1">
    <location>
        <begin position="26"/>
        <end position="161"/>
    </location>
</feature>
<dbReference type="Gene3D" id="3.40.50.300">
    <property type="entry name" value="P-loop containing nucleotide triphosphate hydrolases"/>
    <property type="match status" value="1"/>
</dbReference>
<dbReference type="PROSITE" id="PS51192">
    <property type="entry name" value="HELICASE_ATP_BIND_1"/>
    <property type="match status" value="1"/>
</dbReference>
<dbReference type="SUPFAM" id="SSF52540">
    <property type="entry name" value="P-loop containing nucleoside triphosphate hydrolases"/>
    <property type="match status" value="1"/>
</dbReference>
<gene>
    <name evidence="2" type="ORF">AtubIFM56815_008626</name>
</gene>
<dbReference type="AlphaFoldDB" id="A0A9W6AMV1"/>
<name>A0A9W6AMV1_ASPTU</name>
<reference evidence="2" key="1">
    <citation type="submission" date="2022-07" db="EMBL/GenBank/DDBJ databases">
        <title>Taxonomy of Aspergillus series Nigri: significant species reduction supported by multi-species coalescent approaches.</title>
        <authorList>
            <person name="Bian C."/>
            <person name="Kusuya Y."/>
            <person name="Sklenar F."/>
            <person name="D'hooge E."/>
            <person name="Yaguchi T."/>
            <person name="Takahashi H."/>
            <person name="Hubka V."/>
        </authorList>
    </citation>
    <scope>NUCLEOTIDE SEQUENCE</scope>
    <source>
        <strain evidence="2">IFM 56815</strain>
    </source>
</reference>
<organism evidence="2 3">
    <name type="scientific">Aspergillus tubingensis</name>
    <dbReference type="NCBI Taxonomy" id="5068"/>
    <lineage>
        <taxon>Eukaryota</taxon>
        <taxon>Fungi</taxon>
        <taxon>Dikarya</taxon>
        <taxon>Ascomycota</taxon>
        <taxon>Pezizomycotina</taxon>
        <taxon>Eurotiomycetes</taxon>
        <taxon>Eurotiomycetidae</taxon>
        <taxon>Eurotiales</taxon>
        <taxon>Aspergillaceae</taxon>
        <taxon>Aspergillus</taxon>
        <taxon>Aspergillus subgen. Circumdati</taxon>
    </lineage>
</organism>
<dbReference type="Pfam" id="PF00270">
    <property type="entry name" value="DEAD"/>
    <property type="match status" value="1"/>
</dbReference>
<dbReference type="PANTHER" id="PTHR14074">
    <property type="entry name" value="HELICASE WITH DEATH DOMAIN-RELATED"/>
    <property type="match status" value="1"/>
</dbReference>
<dbReference type="GO" id="GO:0005737">
    <property type="term" value="C:cytoplasm"/>
    <property type="evidence" value="ECO:0007669"/>
    <property type="project" value="TreeGrafter"/>
</dbReference>
<sequence>MTAAATVLPAGEDAPAYRPRSYQVEMFEASLKENIIVTMGTGSGKTHIALLRIMKELESNPHKLIWFLTPTVALCLQQFKFISDNIPAVRARTLTSLDKVELWTEQPIWDAILKEMQVVVSTHAVLASAMSHGFVKITQLGLLIFDEGIVTLCFKSGGYMM</sequence>
<evidence type="ECO:0000259" key="1">
    <source>
        <dbReference type="PROSITE" id="PS51192"/>
    </source>
</evidence>
<accession>A0A9W6AMV1</accession>